<keyword evidence="4" id="KW-1185">Reference proteome</keyword>
<dbReference type="RefSeq" id="WP_020875888.1">
    <property type="nucleotide sequence ID" value="NZ_ATHJ01000063.1"/>
</dbReference>
<organism evidence="3 4">
    <name type="scientific">Desulfococcus multivorans DSM 2059</name>
    <dbReference type="NCBI Taxonomy" id="1121405"/>
    <lineage>
        <taxon>Bacteria</taxon>
        <taxon>Pseudomonadati</taxon>
        <taxon>Thermodesulfobacteriota</taxon>
        <taxon>Desulfobacteria</taxon>
        <taxon>Desulfobacterales</taxon>
        <taxon>Desulfococcaceae</taxon>
        <taxon>Desulfococcus</taxon>
    </lineage>
</organism>
<sequence length="113" mass="12014">MPGYDGTGPIGRGPMTGGGRGFCNTGQPYIRRGVGGRTFGRGGRCFGFGLGHGWGAGRGRGGSPFPAGWSSARTMSKAEELEMLRTESEELNRTLDDIRNRMEALERSGAESE</sequence>
<feature type="region of interest" description="Disordered" evidence="2">
    <location>
        <begin position="1"/>
        <end position="22"/>
    </location>
</feature>
<feature type="compositionally biased region" description="Gly residues" evidence="2">
    <location>
        <begin position="1"/>
        <end position="21"/>
    </location>
</feature>
<evidence type="ECO:0000256" key="2">
    <source>
        <dbReference type="SAM" id="MobiDB-lite"/>
    </source>
</evidence>
<evidence type="ECO:0000256" key="1">
    <source>
        <dbReference type="SAM" id="Coils"/>
    </source>
</evidence>
<dbReference type="Proteomes" id="UP000014977">
    <property type="component" value="Unassembled WGS sequence"/>
</dbReference>
<dbReference type="InterPro" id="IPR035205">
    <property type="entry name" value="DUF5320"/>
</dbReference>
<dbReference type="AlphaFoldDB" id="S7VEJ0"/>
<name>S7VEJ0_DESML</name>
<dbReference type="Pfam" id="PF17253">
    <property type="entry name" value="DUF5320"/>
    <property type="match status" value="1"/>
</dbReference>
<gene>
    <name evidence="3" type="ORF">dsmv_1504</name>
</gene>
<feature type="coiled-coil region" evidence="1">
    <location>
        <begin position="81"/>
        <end position="108"/>
    </location>
</feature>
<protein>
    <submittedName>
        <fullName evidence="3">Uncharacterized protein</fullName>
    </submittedName>
</protein>
<keyword evidence="1" id="KW-0175">Coiled coil</keyword>
<proteinExistence type="predicted"/>
<evidence type="ECO:0000313" key="3">
    <source>
        <dbReference type="EMBL" id="EPR42853.1"/>
    </source>
</evidence>
<evidence type="ECO:0000313" key="4">
    <source>
        <dbReference type="Proteomes" id="UP000014977"/>
    </source>
</evidence>
<dbReference type="eggNOG" id="ENOG50316VI">
    <property type="taxonomic scope" value="Bacteria"/>
</dbReference>
<accession>S7VEJ0</accession>
<dbReference type="EMBL" id="ATHJ01000063">
    <property type="protein sequence ID" value="EPR42853.1"/>
    <property type="molecule type" value="Genomic_DNA"/>
</dbReference>
<reference evidence="3 4" key="1">
    <citation type="journal article" date="2013" name="Genome Announc.">
        <title>Draft genome sequences for three mercury-methylating, sulfate-reducing bacteria.</title>
        <authorList>
            <person name="Brown S.D."/>
            <person name="Hurt R.A.Jr."/>
            <person name="Gilmour C.C."/>
            <person name="Elias D.A."/>
        </authorList>
    </citation>
    <scope>NUCLEOTIDE SEQUENCE [LARGE SCALE GENOMIC DNA]</scope>
    <source>
        <strain evidence="3 4">DSM 2059</strain>
    </source>
</reference>
<comment type="caution">
    <text evidence="3">The sequence shown here is derived from an EMBL/GenBank/DDBJ whole genome shotgun (WGS) entry which is preliminary data.</text>
</comment>